<reference evidence="2 3" key="1">
    <citation type="journal article" date="2015" name="Genome Biol. Evol.">
        <title>The genome of winter moth (Operophtera brumata) provides a genomic perspective on sexual dimorphism and phenology.</title>
        <authorList>
            <person name="Derks M.F."/>
            <person name="Smit S."/>
            <person name="Salis L."/>
            <person name="Schijlen E."/>
            <person name="Bossers A."/>
            <person name="Mateman C."/>
            <person name="Pijl A.S."/>
            <person name="de Ridder D."/>
            <person name="Groenen M.A."/>
            <person name="Visser M.E."/>
            <person name="Megens H.J."/>
        </authorList>
    </citation>
    <scope>NUCLEOTIDE SEQUENCE [LARGE SCALE GENOMIC DNA]</scope>
    <source>
        <strain evidence="2">WM2013NL</strain>
        <tissue evidence="2">Head and thorax</tissue>
    </source>
</reference>
<dbReference type="InterPro" id="IPR048365">
    <property type="entry name" value="TNP-like_RNaseH_N"/>
</dbReference>
<gene>
    <name evidence="2" type="ORF">OBRU01_03581</name>
</gene>
<organism evidence="2 3">
    <name type="scientific">Operophtera brumata</name>
    <name type="common">Winter moth</name>
    <name type="synonym">Phalaena brumata</name>
    <dbReference type="NCBI Taxonomy" id="104452"/>
    <lineage>
        <taxon>Eukaryota</taxon>
        <taxon>Metazoa</taxon>
        <taxon>Ecdysozoa</taxon>
        <taxon>Arthropoda</taxon>
        <taxon>Hexapoda</taxon>
        <taxon>Insecta</taxon>
        <taxon>Pterygota</taxon>
        <taxon>Neoptera</taxon>
        <taxon>Endopterygota</taxon>
        <taxon>Lepidoptera</taxon>
        <taxon>Glossata</taxon>
        <taxon>Ditrysia</taxon>
        <taxon>Geometroidea</taxon>
        <taxon>Geometridae</taxon>
        <taxon>Larentiinae</taxon>
        <taxon>Operophtera</taxon>
    </lineage>
</organism>
<dbReference type="AlphaFoldDB" id="A0A0L7LQL1"/>
<comment type="caution">
    <text evidence="2">The sequence shown here is derived from an EMBL/GenBank/DDBJ whole genome shotgun (WGS) entry which is preliminary data.</text>
</comment>
<dbReference type="Pfam" id="PF21787">
    <property type="entry name" value="TNP-like_RNaseH_N"/>
    <property type="match status" value="1"/>
</dbReference>
<evidence type="ECO:0000259" key="1">
    <source>
        <dbReference type="Pfam" id="PF21787"/>
    </source>
</evidence>
<feature type="domain" description="Transposable element P transposase-like RNase H" evidence="1">
    <location>
        <begin position="67"/>
        <end position="104"/>
    </location>
</feature>
<accession>A0A0L7LQL1</accession>
<dbReference type="EMBL" id="JTDY01000372">
    <property type="protein sequence ID" value="KOB77491.1"/>
    <property type="molecule type" value="Genomic_DNA"/>
</dbReference>
<protein>
    <submittedName>
        <fullName evidence="2">Transposase</fullName>
    </submittedName>
</protein>
<evidence type="ECO:0000313" key="3">
    <source>
        <dbReference type="Proteomes" id="UP000037510"/>
    </source>
</evidence>
<dbReference type="Proteomes" id="UP000037510">
    <property type="component" value="Unassembled WGS sequence"/>
</dbReference>
<keyword evidence="3" id="KW-1185">Reference proteome</keyword>
<proteinExistence type="predicted"/>
<sequence length="105" mass="12432">ITRKRPTKRESNLYNKCRQHLRHICKLKKQIRNNNKTEILKCLASDKVVEELYNKLTNPFAVLLQGHGMNSQIFDVLKKKTAKETPQKNECILLFDEMSIRKHLK</sequence>
<feature type="non-terminal residue" evidence="2">
    <location>
        <position position="1"/>
    </location>
</feature>
<name>A0A0L7LQL1_OPEBR</name>
<evidence type="ECO:0000313" key="2">
    <source>
        <dbReference type="EMBL" id="KOB77491.1"/>
    </source>
</evidence>